<dbReference type="PROSITE" id="PS51318">
    <property type="entry name" value="TAT"/>
    <property type="match status" value="1"/>
</dbReference>
<name>A0A4P7GM19_9ACTN</name>
<protein>
    <recommendedName>
        <fullName evidence="5">Peptidase</fullName>
    </recommendedName>
</protein>
<dbReference type="InterPro" id="IPR006311">
    <property type="entry name" value="TAT_signal"/>
</dbReference>
<sequence>MSDRRPSVRRVLVTGLAATALVAGALTAARAGDRVGDLPSRYDRSVREAAAEVAEQRPHAHREPRAGGDGHGHDHTDGATKNALSRAGEQGAEDPTSAVTRAAHIAAVARGRQTPEPELTTVPLRQRRDRHPGTRYAMAGGCYTLVRGGEPLFFQATDLGDYLLQDTRRRFVASGGGTAAEPADDTVWTARRAGTLTTFTSHGTTLRRAGRSRFLLTRATGCSSFPEARVNVSGDPFVGVSPFQEVRGYVDAHTHGMAFEFLGGEAHCGKPWDRFGAPAALVDCEDHQTGTSALETLLSGEARHDPVGWPTFRDWPAPDSLTHEGTYYRWMERSWRGGQRLFVNLLVENNQLCMLYPFKRNSCDDMDSIRLQAQRMYELQDYVDAQWGGPGKGWYRIVTSPWQARRVINAGKLAVVMGIETSVPFGCSFTAGPTGDRPDARCTEASIDRQLAEVHRLGVRQMELVNKFDNALSGVAGDEGSTGAAVNAANFLETNTYWDMRHCEPAHPDAHDRNQLAAPSISPDQQDALFGAIGSLYGAVGSALPVYPRPDHCNERGLTGLGEHLVGRLAERGMLVDPDHMSVKARDSLLDLVAARRYSGVVSSHSWSTEDAYPRIYELGGYIAPYAGDSTGFVKKWRAHLGWADPRYYFGFGYGADMNGLGAQGDPRGADVPNPVTYPFEGLGGVTVDRQRAGRRVYDLNTDGVAQYGLYPDWIEDLRLVAEAEQGDGEAIVTDMARGAEAYLQTWERAQGIDPDSCRNPDLRRTVAAFRTAATRGLPIRGLLQRVGQPYLRQDLTYTYCVRSASDPELRVVVDLTARGRVAGVRVAR</sequence>
<accession>A0A4P7GM19</accession>
<evidence type="ECO:0000256" key="1">
    <source>
        <dbReference type="SAM" id="MobiDB-lite"/>
    </source>
</evidence>
<dbReference type="Proteomes" id="UP000294894">
    <property type="component" value="Chromosome"/>
</dbReference>
<evidence type="ECO:0000313" key="4">
    <source>
        <dbReference type="Proteomes" id="UP000294894"/>
    </source>
</evidence>
<dbReference type="KEGG" id="noy:EXE57_13490"/>
<feature type="compositionally biased region" description="Basic and acidic residues" evidence="1">
    <location>
        <begin position="48"/>
        <end position="78"/>
    </location>
</feature>
<reference evidence="3 4" key="1">
    <citation type="submission" date="2019-03" db="EMBL/GenBank/DDBJ databases">
        <title>Three New Species of Nocardioides, Nocardioides euryhalodurans sp. nov., Nocardioides seonyuensis sp. nov. and Nocardioides eburneoflavus sp. nov., Iolated from Soil.</title>
        <authorList>
            <person name="Roh S.G."/>
            <person name="Lee C."/>
            <person name="Kim M.-K."/>
            <person name="Kim S.B."/>
        </authorList>
    </citation>
    <scope>NUCLEOTIDE SEQUENCE [LARGE SCALE GENOMIC DNA]</scope>
    <source>
        <strain evidence="3 4">MMS17-SY117</strain>
    </source>
</reference>
<organism evidence="3 4">
    <name type="scientific">Nocardioides euryhalodurans</name>
    <dbReference type="NCBI Taxonomy" id="2518370"/>
    <lineage>
        <taxon>Bacteria</taxon>
        <taxon>Bacillati</taxon>
        <taxon>Actinomycetota</taxon>
        <taxon>Actinomycetes</taxon>
        <taxon>Propionibacteriales</taxon>
        <taxon>Nocardioidaceae</taxon>
        <taxon>Nocardioides</taxon>
    </lineage>
</organism>
<dbReference type="AlphaFoldDB" id="A0A4P7GM19"/>
<dbReference type="RefSeq" id="WP_135078315.1">
    <property type="nucleotide sequence ID" value="NZ_CP038267.1"/>
</dbReference>
<dbReference type="OrthoDB" id="6071905at2"/>
<dbReference type="InterPro" id="IPR032466">
    <property type="entry name" value="Metal_Hydrolase"/>
</dbReference>
<evidence type="ECO:0008006" key="5">
    <source>
        <dbReference type="Google" id="ProtNLM"/>
    </source>
</evidence>
<evidence type="ECO:0000256" key="2">
    <source>
        <dbReference type="SAM" id="SignalP"/>
    </source>
</evidence>
<evidence type="ECO:0000313" key="3">
    <source>
        <dbReference type="EMBL" id="QBR93166.1"/>
    </source>
</evidence>
<gene>
    <name evidence="3" type="ORF">EXE57_13490</name>
</gene>
<feature type="chain" id="PRO_5020980779" description="Peptidase" evidence="2">
    <location>
        <begin position="32"/>
        <end position="829"/>
    </location>
</feature>
<feature type="signal peptide" evidence="2">
    <location>
        <begin position="1"/>
        <end position="31"/>
    </location>
</feature>
<dbReference type="Gene3D" id="3.20.20.140">
    <property type="entry name" value="Metal-dependent hydrolases"/>
    <property type="match status" value="1"/>
</dbReference>
<feature type="region of interest" description="Disordered" evidence="1">
    <location>
        <begin position="48"/>
        <end position="97"/>
    </location>
</feature>
<keyword evidence="4" id="KW-1185">Reference proteome</keyword>
<proteinExistence type="predicted"/>
<dbReference type="EMBL" id="CP038267">
    <property type="protein sequence ID" value="QBR93166.1"/>
    <property type="molecule type" value="Genomic_DNA"/>
</dbReference>
<keyword evidence="2" id="KW-0732">Signal</keyword>
<dbReference type="SUPFAM" id="SSF51556">
    <property type="entry name" value="Metallo-dependent hydrolases"/>
    <property type="match status" value="1"/>
</dbReference>